<name>A0AA88D8E1_FICCA</name>
<dbReference type="Proteomes" id="UP001187192">
    <property type="component" value="Unassembled WGS sequence"/>
</dbReference>
<organism evidence="1 2">
    <name type="scientific">Ficus carica</name>
    <name type="common">Common fig</name>
    <dbReference type="NCBI Taxonomy" id="3494"/>
    <lineage>
        <taxon>Eukaryota</taxon>
        <taxon>Viridiplantae</taxon>
        <taxon>Streptophyta</taxon>
        <taxon>Embryophyta</taxon>
        <taxon>Tracheophyta</taxon>
        <taxon>Spermatophyta</taxon>
        <taxon>Magnoliopsida</taxon>
        <taxon>eudicotyledons</taxon>
        <taxon>Gunneridae</taxon>
        <taxon>Pentapetalae</taxon>
        <taxon>rosids</taxon>
        <taxon>fabids</taxon>
        <taxon>Rosales</taxon>
        <taxon>Moraceae</taxon>
        <taxon>Ficeae</taxon>
        <taxon>Ficus</taxon>
    </lineage>
</organism>
<gene>
    <name evidence="1" type="ORF">TIFTF001_016034</name>
</gene>
<keyword evidence="2" id="KW-1185">Reference proteome</keyword>
<protein>
    <submittedName>
        <fullName evidence="1">Uncharacterized protein</fullName>
    </submittedName>
</protein>
<evidence type="ECO:0000313" key="1">
    <source>
        <dbReference type="EMBL" id="GMN46856.1"/>
    </source>
</evidence>
<proteinExistence type="predicted"/>
<evidence type="ECO:0000313" key="2">
    <source>
        <dbReference type="Proteomes" id="UP001187192"/>
    </source>
</evidence>
<sequence length="65" mass="7381">MGGRVKKGGPGRPRDVEVHKRRLAHTWQTRDGWSHVGRGIGPLRPIEWKEASGETLHVTGRTREF</sequence>
<dbReference type="AlphaFoldDB" id="A0AA88D8E1"/>
<reference evidence="1" key="1">
    <citation type="submission" date="2023-07" db="EMBL/GenBank/DDBJ databases">
        <title>draft genome sequence of fig (Ficus carica).</title>
        <authorList>
            <person name="Takahashi T."/>
            <person name="Nishimura K."/>
        </authorList>
    </citation>
    <scope>NUCLEOTIDE SEQUENCE</scope>
</reference>
<dbReference type="EMBL" id="BTGU01000024">
    <property type="protein sequence ID" value="GMN46856.1"/>
    <property type="molecule type" value="Genomic_DNA"/>
</dbReference>
<accession>A0AA88D8E1</accession>
<comment type="caution">
    <text evidence="1">The sequence shown here is derived from an EMBL/GenBank/DDBJ whole genome shotgun (WGS) entry which is preliminary data.</text>
</comment>